<dbReference type="AlphaFoldDB" id="A0A4V2YDJ7"/>
<accession>A0A4V2YDJ7</accession>
<evidence type="ECO:0000313" key="1">
    <source>
        <dbReference type="EMBL" id="TDD15656.1"/>
    </source>
</evidence>
<name>A0A4V2YDJ7_9ACTN</name>
<dbReference type="RefSeq" id="WP_132515037.1">
    <property type="nucleotide sequence ID" value="NZ_SMKP01000121.1"/>
</dbReference>
<dbReference type="EMBL" id="SMKP01000121">
    <property type="protein sequence ID" value="TDD15656.1"/>
    <property type="molecule type" value="Genomic_DNA"/>
</dbReference>
<evidence type="ECO:0000313" key="2">
    <source>
        <dbReference type="Proteomes" id="UP000294543"/>
    </source>
</evidence>
<protein>
    <submittedName>
        <fullName evidence="1">Uncharacterized protein</fullName>
    </submittedName>
</protein>
<sequence>MHKYQSEGGPGPENVAALFRRVRLASFYDISSALPYTAAAPEVRSLHRSLPGAPVDAAAARVTAGGCRGRHVS</sequence>
<proteinExistence type="predicted"/>
<dbReference type="Proteomes" id="UP000294543">
    <property type="component" value="Unassembled WGS sequence"/>
</dbReference>
<gene>
    <name evidence="1" type="ORF">E1294_33785</name>
</gene>
<keyword evidence="2" id="KW-1185">Reference proteome</keyword>
<dbReference type="OrthoDB" id="3182374at2"/>
<reference evidence="1 2" key="1">
    <citation type="submission" date="2019-03" db="EMBL/GenBank/DDBJ databases">
        <title>Draft genome sequences of novel Actinobacteria.</title>
        <authorList>
            <person name="Sahin N."/>
            <person name="Ay H."/>
            <person name="Saygin H."/>
        </authorList>
    </citation>
    <scope>NUCLEOTIDE SEQUENCE [LARGE SCALE GENOMIC DNA]</scope>
    <source>
        <strain evidence="1 2">KC712</strain>
    </source>
</reference>
<organism evidence="1 2">
    <name type="scientific">Nonomuraea diastatica</name>
    <dbReference type="NCBI Taxonomy" id="1848329"/>
    <lineage>
        <taxon>Bacteria</taxon>
        <taxon>Bacillati</taxon>
        <taxon>Actinomycetota</taxon>
        <taxon>Actinomycetes</taxon>
        <taxon>Streptosporangiales</taxon>
        <taxon>Streptosporangiaceae</taxon>
        <taxon>Nonomuraea</taxon>
    </lineage>
</organism>
<comment type="caution">
    <text evidence="1">The sequence shown here is derived from an EMBL/GenBank/DDBJ whole genome shotgun (WGS) entry which is preliminary data.</text>
</comment>